<dbReference type="Gene3D" id="3.90.550.10">
    <property type="entry name" value="Spore Coat Polysaccharide Biosynthesis Protein SpsA, Chain A"/>
    <property type="match status" value="1"/>
</dbReference>
<organism evidence="3 4">
    <name type="scientific">Thermobispora bispora (strain ATCC 19993 / DSM 43833 / CBS 139.67 / JCM 10125 / KCTC 9307 / NBRC 14880 / R51)</name>
    <dbReference type="NCBI Taxonomy" id="469371"/>
    <lineage>
        <taxon>Bacteria</taxon>
        <taxon>Bacillati</taxon>
        <taxon>Actinomycetota</taxon>
        <taxon>Actinomycetes</taxon>
        <taxon>Streptosporangiales</taxon>
        <taxon>Streptosporangiaceae</taxon>
        <taxon>Thermobispora</taxon>
    </lineage>
</organism>
<dbReference type="CDD" id="cd00761">
    <property type="entry name" value="Glyco_tranf_GTA_type"/>
    <property type="match status" value="1"/>
</dbReference>
<dbReference type="Pfam" id="PF22181">
    <property type="entry name" value="TarS_linker"/>
    <property type="match status" value="1"/>
</dbReference>
<dbReference type="PANTHER" id="PTHR43685:SF2">
    <property type="entry name" value="GLYCOSYLTRANSFERASE 2-LIKE DOMAIN-CONTAINING PROTEIN"/>
    <property type="match status" value="1"/>
</dbReference>
<dbReference type="InterPro" id="IPR050834">
    <property type="entry name" value="Glycosyltransf_2"/>
</dbReference>
<dbReference type="Pfam" id="PF00535">
    <property type="entry name" value="Glycos_transf_2"/>
    <property type="match status" value="1"/>
</dbReference>
<feature type="domain" description="TarS/TarP linker" evidence="2">
    <location>
        <begin position="217"/>
        <end position="312"/>
    </location>
</feature>
<keyword evidence="3" id="KW-0808">Transferase</keyword>
<name>D6Y846_THEBD</name>
<dbReference type="InterPro" id="IPR001173">
    <property type="entry name" value="Glyco_trans_2-like"/>
</dbReference>
<keyword evidence="4" id="KW-1185">Reference proteome</keyword>
<dbReference type="STRING" id="469371.Tbis_3087"/>
<protein>
    <submittedName>
        <fullName evidence="3">Glycosyl transferase family 2</fullName>
    </submittedName>
</protein>
<evidence type="ECO:0000259" key="2">
    <source>
        <dbReference type="Pfam" id="PF22181"/>
    </source>
</evidence>
<feature type="domain" description="Glycosyltransferase 2-like" evidence="1">
    <location>
        <begin position="6"/>
        <end position="128"/>
    </location>
</feature>
<dbReference type="PANTHER" id="PTHR43685">
    <property type="entry name" value="GLYCOSYLTRANSFERASE"/>
    <property type="match status" value="1"/>
</dbReference>
<gene>
    <name evidence="3" type="ordered locus">Tbis_3087</name>
</gene>
<dbReference type="AlphaFoldDB" id="D6Y846"/>
<dbReference type="SUPFAM" id="SSF53448">
    <property type="entry name" value="Nucleotide-diphospho-sugar transferases"/>
    <property type="match status" value="1"/>
</dbReference>
<dbReference type="InterPro" id="IPR054028">
    <property type="entry name" value="TarS/TarP_linker"/>
</dbReference>
<evidence type="ECO:0000259" key="1">
    <source>
        <dbReference type="Pfam" id="PF00535"/>
    </source>
</evidence>
<evidence type="ECO:0000313" key="4">
    <source>
        <dbReference type="Proteomes" id="UP000006640"/>
    </source>
</evidence>
<reference evidence="3 4" key="1">
    <citation type="submission" date="2010-01" db="EMBL/GenBank/DDBJ databases">
        <title>The complete genome of Thermobispora bispora DSM 43833.</title>
        <authorList>
            <consortium name="US DOE Joint Genome Institute (JGI-PGF)"/>
            <person name="Lucas S."/>
            <person name="Copeland A."/>
            <person name="Lapidus A."/>
            <person name="Glavina del Rio T."/>
            <person name="Dalin E."/>
            <person name="Tice H."/>
            <person name="Bruce D."/>
            <person name="Goodwin L."/>
            <person name="Pitluck S."/>
            <person name="Kyrpides N."/>
            <person name="Mavromatis K."/>
            <person name="Ivanova N."/>
            <person name="Mikhailova N."/>
            <person name="Chertkov O."/>
            <person name="Brettin T."/>
            <person name="Detter J.C."/>
            <person name="Han C."/>
            <person name="Larimer F."/>
            <person name="Land M."/>
            <person name="Hauser L."/>
            <person name="Markowitz V."/>
            <person name="Cheng J.-F."/>
            <person name="Hugenholtz P."/>
            <person name="Woyke T."/>
            <person name="Wu D."/>
            <person name="Jando M."/>
            <person name="Schneider S."/>
            <person name="Klenk H.-P."/>
            <person name="Eisen J.A."/>
        </authorList>
    </citation>
    <scope>NUCLEOTIDE SEQUENCE [LARGE SCALE GENOMIC DNA]</scope>
    <source>
        <strain evidence="4">ATCC 19993 / DSM 43833 / CBS 139.67 / JCM 10125 / KCTC 9307 / NBRC 14880 / R51</strain>
    </source>
</reference>
<dbReference type="RefSeq" id="WP_013133315.1">
    <property type="nucleotide sequence ID" value="NC_014165.1"/>
</dbReference>
<evidence type="ECO:0000313" key="3">
    <source>
        <dbReference type="EMBL" id="ADG89782.1"/>
    </source>
</evidence>
<dbReference type="InterPro" id="IPR029044">
    <property type="entry name" value="Nucleotide-diphossugar_trans"/>
</dbReference>
<proteinExistence type="predicted"/>
<dbReference type="CAZy" id="GT2">
    <property type="family name" value="Glycosyltransferase Family 2"/>
</dbReference>
<sequence>MGVKVSVVVPVSNPGLTNDDFGACLRSLLDQSLPPEECELIFADDGSTDGTLRRLDAIAELRPNVRVLHLDHTGSPARGRNVGLSVARGEYVYLMNQYDRLEPSALERMYGMAVASGADILVGRLADRRPGAVPPAAFAESRIRADVLRDHLLALPTAHKLFSREFLEARQLRFPDRPLSEETFVTKAYLSAKVITVLADEVCCHLGPAAEEQPSAEALFDGLNAIFDAIDAHTEPGVRRDRIYAHWYRVLGLRRLGGRYLAAGPEERAVLFSFLRRFTLERVPETVDAHLPLHHRARAALLRRDRPDALAVLGQALRGTRFRAELRDMRWEQGVLVLDLGAEILHADGRPMRFREEDGRLLWSPPAQLADLFPAETVDVTDAVRRTRLEVYVRDEATGDTYLVPVTSSVGSTDLGDGVRIWVSGQARLDVGTAALGRPLGPGVWEVHVRMRGLHPGRARVARPDVRLTCAGVLAEPMRRLVVPCWTERGELGVCVEPRSFPESIALVSSRASVIQQEGHAFVVVPVPYVPPSGGPPVELVLRERQGRGRAMVVPALVEPGIPGRFAGQLVAKVPVNRVSTEEFLGPGSWLPTLRAGGKDVDLRFALEVGRGGQVRVAPTSVRPAPSLVRRVAVRLRRLAGVRSRARIPA</sequence>
<dbReference type="HOGENOM" id="CLU_018620_0_0_11"/>
<dbReference type="GO" id="GO:0016740">
    <property type="term" value="F:transferase activity"/>
    <property type="evidence" value="ECO:0007669"/>
    <property type="project" value="UniProtKB-KW"/>
</dbReference>
<dbReference type="Proteomes" id="UP000006640">
    <property type="component" value="Chromosome"/>
</dbReference>
<dbReference type="EMBL" id="CP001874">
    <property type="protein sequence ID" value="ADG89782.1"/>
    <property type="molecule type" value="Genomic_DNA"/>
</dbReference>
<accession>D6Y846</accession>
<dbReference type="KEGG" id="tbi:Tbis_3087"/>
<dbReference type="eggNOG" id="COG1216">
    <property type="taxonomic scope" value="Bacteria"/>
</dbReference>
<dbReference type="OrthoDB" id="2676521at2"/>